<dbReference type="Proteomes" id="UP000829685">
    <property type="component" value="Unassembled WGS sequence"/>
</dbReference>
<sequence>MLDSIKDKAQQVNVPDIQFEYGNAGARRGALSCPPLKDWVPTDMNVGQEVKQQNFETAKKLLEKALSTPEAEQPFRVINHESRPILVIRRLEKNGDLVPTIAVVVRSDTPQQAAEFVEVFELSWKTTKTFLKKEKSACFAIEFIAVGRDHLLAQESYPFALRNDWEFTSTQKLAG</sequence>
<dbReference type="AlphaFoldDB" id="A0A9P9WQP6"/>
<proteinExistence type="predicted"/>
<organism evidence="1 2">
    <name type="scientific">Neoarthrinium moseri</name>
    <dbReference type="NCBI Taxonomy" id="1658444"/>
    <lineage>
        <taxon>Eukaryota</taxon>
        <taxon>Fungi</taxon>
        <taxon>Dikarya</taxon>
        <taxon>Ascomycota</taxon>
        <taxon>Pezizomycotina</taxon>
        <taxon>Sordariomycetes</taxon>
        <taxon>Xylariomycetidae</taxon>
        <taxon>Amphisphaeriales</taxon>
        <taxon>Apiosporaceae</taxon>
        <taxon>Neoarthrinium</taxon>
    </lineage>
</organism>
<evidence type="ECO:0000313" key="2">
    <source>
        <dbReference type="Proteomes" id="UP000829685"/>
    </source>
</evidence>
<keyword evidence="2" id="KW-1185">Reference proteome</keyword>
<reference evidence="1" key="1">
    <citation type="submission" date="2021-03" db="EMBL/GenBank/DDBJ databases">
        <title>Revisited historic fungal species revealed as producer of novel bioactive compounds through whole genome sequencing and comparative genomics.</title>
        <authorList>
            <person name="Vignolle G.A."/>
            <person name="Hochenegger N."/>
            <person name="Mach R.L."/>
            <person name="Mach-Aigner A.R."/>
            <person name="Javad Rahimi M."/>
            <person name="Salim K.A."/>
            <person name="Chan C.M."/>
            <person name="Lim L.B.L."/>
            <person name="Cai F."/>
            <person name="Druzhinina I.S."/>
            <person name="U'Ren J.M."/>
            <person name="Derntl C."/>
        </authorList>
    </citation>
    <scope>NUCLEOTIDE SEQUENCE</scope>
    <source>
        <strain evidence="1">TUCIM 5799</strain>
    </source>
</reference>
<dbReference type="EMBL" id="JAFIMR010000008">
    <property type="protein sequence ID" value="KAI1875258.1"/>
    <property type="molecule type" value="Genomic_DNA"/>
</dbReference>
<protein>
    <submittedName>
        <fullName evidence="1">Uncharacterized protein</fullName>
    </submittedName>
</protein>
<name>A0A9P9WQP6_9PEZI</name>
<comment type="caution">
    <text evidence="1">The sequence shown here is derived from an EMBL/GenBank/DDBJ whole genome shotgun (WGS) entry which is preliminary data.</text>
</comment>
<evidence type="ECO:0000313" key="1">
    <source>
        <dbReference type="EMBL" id="KAI1875258.1"/>
    </source>
</evidence>
<gene>
    <name evidence="1" type="ORF">JX265_004316</name>
</gene>
<accession>A0A9P9WQP6</accession>